<keyword evidence="4 9" id="KW-0812">Transmembrane</keyword>
<dbReference type="EMBL" id="MZGJ01000004">
    <property type="protein sequence ID" value="OQX51404.1"/>
    <property type="molecule type" value="Genomic_DNA"/>
</dbReference>
<evidence type="ECO:0000256" key="2">
    <source>
        <dbReference type="ARBA" id="ARBA00008445"/>
    </source>
</evidence>
<evidence type="ECO:0000256" key="4">
    <source>
        <dbReference type="ARBA" id="ARBA00022692"/>
    </source>
</evidence>
<comment type="similarity">
    <text evidence="2 9">Belongs to the SecG family.</text>
</comment>
<dbReference type="Proteomes" id="UP000192520">
    <property type="component" value="Unassembled WGS sequence"/>
</dbReference>
<feature type="transmembrane region" description="Helical" evidence="9">
    <location>
        <begin position="6"/>
        <end position="24"/>
    </location>
</feature>
<evidence type="ECO:0000256" key="6">
    <source>
        <dbReference type="ARBA" id="ARBA00022989"/>
    </source>
</evidence>
<dbReference type="GO" id="GO:0005886">
    <property type="term" value="C:plasma membrane"/>
    <property type="evidence" value="ECO:0007669"/>
    <property type="project" value="UniProtKB-SubCell"/>
</dbReference>
<keyword evidence="7 9" id="KW-0811">Translocation</keyword>
<keyword evidence="6 9" id="KW-1133">Transmembrane helix</keyword>
<keyword evidence="3 9" id="KW-0813">Transport</keyword>
<keyword evidence="9" id="KW-1003">Cell membrane</keyword>
<evidence type="ECO:0000256" key="7">
    <source>
        <dbReference type="ARBA" id="ARBA00023010"/>
    </source>
</evidence>
<protein>
    <recommendedName>
        <fullName evidence="9">Protein-export membrane protein SecG</fullName>
    </recommendedName>
</protein>
<organism evidence="10 11">
    <name type="scientific">candidate division CPR3 bacterium 4484_211</name>
    <dbReference type="NCBI Taxonomy" id="1968527"/>
    <lineage>
        <taxon>Bacteria</taxon>
        <taxon>Bacteria division CPR3</taxon>
    </lineage>
</organism>
<dbReference type="STRING" id="1968527.B5M47_00945"/>
<evidence type="ECO:0000256" key="9">
    <source>
        <dbReference type="RuleBase" id="RU365087"/>
    </source>
</evidence>
<feature type="transmembrane region" description="Helical" evidence="9">
    <location>
        <begin position="51"/>
        <end position="73"/>
    </location>
</feature>
<proteinExistence type="inferred from homology"/>
<comment type="function">
    <text evidence="9">Involved in protein export. Participates in an early event of protein translocation.</text>
</comment>
<accession>A0A1W9NZ41</accession>
<evidence type="ECO:0000313" key="11">
    <source>
        <dbReference type="Proteomes" id="UP000192520"/>
    </source>
</evidence>
<name>A0A1W9NZ41_UNCC3</name>
<evidence type="ECO:0000256" key="5">
    <source>
        <dbReference type="ARBA" id="ARBA00022927"/>
    </source>
</evidence>
<dbReference type="GO" id="GO:0009306">
    <property type="term" value="P:protein secretion"/>
    <property type="evidence" value="ECO:0007669"/>
    <property type="project" value="UniProtKB-UniRule"/>
</dbReference>
<dbReference type="Pfam" id="PF03840">
    <property type="entry name" value="SecG"/>
    <property type="match status" value="1"/>
</dbReference>
<keyword evidence="8 9" id="KW-0472">Membrane</keyword>
<evidence type="ECO:0000256" key="3">
    <source>
        <dbReference type="ARBA" id="ARBA00022448"/>
    </source>
</evidence>
<gene>
    <name evidence="10" type="ORF">B5M47_00945</name>
</gene>
<dbReference type="InterPro" id="IPR004692">
    <property type="entry name" value="SecG"/>
</dbReference>
<dbReference type="PRINTS" id="PR01651">
    <property type="entry name" value="SECGEXPORT"/>
</dbReference>
<dbReference type="GO" id="GO:0015450">
    <property type="term" value="F:protein-transporting ATPase activity"/>
    <property type="evidence" value="ECO:0007669"/>
    <property type="project" value="UniProtKB-UniRule"/>
</dbReference>
<keyword evidence="5 9" id="KW-0653">Protein transport</keyword>
<evidence type="ECO:0000256" key="8">
    <source>
        <dbReference type="ARBA" id="ARBA00023136"/>
    </source>
</evidence>
<evidence type="ECO:0000256" key="1">
    <source>
        <dbReference type="ARBA" id="ARBA00004141"/>
    </source>
</evidence>
<reference evidence="11" key="1">
    <citation type="submission" date="2017-03" db="EMBL/GenBank/DDBJ databases">
        <title>Novel pathways for hydrocarbon cycling and metabolic interdependencies in hydrothermal sediment communities.</title>
        <authorList>
            <person name="Dombrowski N."/>
            <person name="Seitz K."/>
            <person name="Teske A."/>
            <person name="Baker B."/>
        </authorList>
    </citation>
    <scope>NUCLEOTIDE SEQUENCE [LARGE SCALE GENOMIC DNA]</scope>
</reference>
<dbReference type="NCBIfam" id="TIGR00810">
    <property type="entry name" value="secG"/>
    <property type="match status" value="1"/>
</dbReference>
<dbReference type="AlphaFoldDB" id="A0A1W9NZ41"/>
<sequence length="74" mass="8025">MPWPLILQIIHILICLLLVGAVLLQAPESGLSGLFGGGGEIYHTKRGAEKFIFVLTIILAVLFSFTSILNVIFS</sequence>
<evidence type="ECO:0000313" key="10">
    <source>
        <dbReference type="EMBL" id="OQX51404.1"/>
    </source>
</evidence>
<comment type="caution">
    <text evidence="10">The sequence shown here is derived from an EMBL/GenBank/DDBJ whole genome shotgun (WGS) entry which is preliminary data.</text>
</comment>
<comment type="subcellular location">
    <subcellularLocation>
        <location evidence="9">Cell membrane</location>
        <topology evidence="9">Multi-pass membrane protein</topology>
    </subcellularLocation>
    <subcellularLocation>
        <location evidence="1">Membrane</location>
        <topology evidence="1">Multi-pass membrane protein</topology>
    </subcellularLocation>
</comment>